<comment type="caution">
    <text evidence="8">The sequence shown here is derived from an EMBL/GenBank/DDBJ whole genome shotgun (WGS) entry which is preliminary data.</text>
</comment>
<proteinExistence type="predicted"/>
<keyword evidence="4 5" id="KW-0067">ATP-binding</keyword>
<gene>
    <name evidence="8" type="ORF">E6K73_03105</name>
</gene>
<keyword evidence="1" id="KW-0808">Transferase</keyword>
<dbReference type="Proteomes" id="UP000320184">
    <property type="component" value="Unassembled WGS sequence"/>
</dbReference>
<feature type="compositionally biased region" description="Low complexity" evidence="6">
    <location>
        <begin position="331"/>
        <end position="341"/>
    </location>
</feature>
<dbReference type="Gene3D" id="1.10.510.10">
    <property type="entry name" value="Transferase(Phosphotransferase) domain 1"/>
    <property type="match status" value="1"/>
</dbReference>
<dbReference type="AlphaFoldDB" id="A0A538SLU0"/>
<keyword evidence="8" id="KW-0723">Serine/threonine-protein kinase</keyword>
<dbReference type="Gene3D" id="1.25.40.10">
    <property type="entry name" value="Tetratricopeptide repeat domain"/>
    <property type="match status" value="1"/>
</dbReference>
<dbReference type="InterPro" id="IPR017441">
    <property type="entry name" value="Protein_kinase_ATP_BS"/>
</dbReference>
<dbReference type="InterPro" id="IPR000719">
    <property type="entry name" value="Prot_kinase_dom"/>
</dbReference>
<evidence type="ECO:0000313" key="8">
    <source>
        <dbReference type="EMBL" id="TMQ52339.1"/>
    </source>
</evidence>
<feature type="domain" description="Protein kinase" evidence="7">
    <location>
        <begin position="11"/>
        <end position="273"/>
    </location>
</feature>
<evidence type="ECO:0000256" key="1">
    <source>
        <dbReference type="ARBA" id="ARBA00022679"/>
    </source>
</evidence>
<feature type="binding site" evidence="5">
    <location>
        <position position="40"/>
    </location>
    <ligand>
        <name>ATP</name>
        <dbReference type="ChEBI" id="CHEBI:30616"/>
    </ligand>
</feature>
<feature type="compositionally biased region" description="Basic and acidic residues" evidence="6">
    <location>
        <begin position="282"/>
        <end position="312"/>
    </location>
</feature>
<dbReference type="CDD" id="cd14014">
    <property type="entry name" value="STKc_PknB_like"/>
    <property type="match status" value="1"/>
</dbReference>
<dbReference type="SMART" id="SM00220">
    <property type="entry name" value="S_TKc"/>
    <property type="match status" value="1"/>
</dbReference>
<dbReference type="InterPro" id="IPR011009">
    <property type="entry name" value="Kinase-like_dom_sf"/>
</dbReference>
<dbReference type="PANTHER" id="PTHR43289:SF6">
    <property type="entry name" value="SERINE_THREONINE-PROTEIN KINASE NEKL-3"/>
    <property type="match status" value="1"/>
</dbReference>
<evidence type="ECO:0000259" key="7">
    <source>
        <dbReference type="PROSITE" id="PS50011"/>
    </source>
</evidence>
<dbReference type="Pfam" id="PF00069">
    <property type="entry name" value="Pkinase"/>
    <property type="match status" value="1"/>
</dbReference>
<dbReference type="PANTHER" id="PTHR43289">
    <property type="entry name" value="MITOGEN-ACTIVATED PROTEIN KINASE KINASE KINASE 20-RELATED"/>
    <property type="match status" value="1"/>
</dbReference>
<keyword evidence="3 8" id="KW-0418">Kinase</keyword>
<dbReference type="Gene3D" id="3.30.200.20">
    <property type="entry name" value="Phosphorylase Kinase, domain 1"/>
    <property type="match status" value="1"/>
</dbReference>
<dbReference type="EMBL" id="VBOT01000036">
    <property type="protein sequence ID" value="TMQ52339.1"/>
    <property type="molecule type" value="Genomic_DNA"/>
</dbReference>
<dbReference type="InterPro" id="IPR011990">
    <property type="entry name" value="TPR-like_helical_dom_sf"/>
</dbReference>
<evidence type="ECO:0000256" key="6">
    <source>
        <dbReference type="SAM" id="MobiDB-lite"/>
    </source>
</evidence>
<accession>A0A538SLU0</accession>
<dbReference type="GO" id="GO:0005524">
    <property type="term" value="F:ATP binding"/>
    <property type="evidence" value="ECO:0007669"/>
    <property type="project" value="UniProtKB-UniRule"/>
</dbReference>
<evidence type="ECO:0000256" key="4">
    <source>
        <dbReference type="ARBA" id="ARBA00022840"/>
    </source>
</evidence>
<reference evidence="8 9" key="1">
    <citation type="journal article" date="2019" name="Nat. Microbiol.">
        <title>Mediterranean grassland soil C-N compound turnover is dependent on rainfall and depth, and is mediated by genomically divergent microorganisms.</title>
        <authorList>
            <person name="Diamond S."/>
            <person name="Andeer P.F."/>
            <person name="Li Z."/>
            <person name="Crits-Christoph A."/>
            <person name="Burstein D."/>
            <person name="Anantharaman K."/>
            <person name="Lane K.R."/>
            <person name="Thomas B.C."/>
            <person name="Pan C."/>
            <person name="Northen T.R."/>
            <person name="Banfield J.F."/>
        </authorList>
    </citation>
    <scope>NUCLEOTIDE SEQUENCE [LARGE SCALE GENOMIC DNA]</scope>
    <source>
        <strain evidence="8">WS_3</strain>
    </source>
</reference>
<dbReference type="PROSITE" id="PS00107">
    <property type="entry name" value="PROTEIN_KINASE_ATP"/>
    <property type="match status" value="1"/>
</dbReference>
<protein>
    <submittedName>
        <fullName evidence="8">Serine/threonine protein kinase</fullName>
    </submittedName>
</protein>
<evidence type="ECO:0000256" key="2">
    <source>
        <dbReference type="ARBA" id="ARBA00022741"/>
    </source>
</evidence>
<evidence type="ECO:0000313" key="9">
    <source>
        <dbReference type="Proteomes" id="UP000320184"/>
    </source>
</evidence>
<evidence type="ECO:0000256" key="5">
    <source>
        <dbReference type="PROSITE-ProRule" id="PRU10141"/>
    </source>
</evidence>
<name>A0A538SLU0_UNCEI</name>
<feature type="region of interest" description="Disordered" evidence="6">
    <location>
        <begin position="282"/>
        <end position="358"/>
    </location>
</feature>
<dbReference type="GO" id="GO:0004674">
    <property type="term" value="F:protein serine/threonine kinase activity"/>
    <property type="evidence" value="ECO:0007669"/>
    <property type="project" value="UniProtKB-KW"/>
</dbReference>
<dbReference type="PROSITE" id="PS50011">
    <property type="entry name" value="PROTEIN_KINASE_DOM"/>
    <property type="match status" value="1"/>
</dbReference>
<keyword evidence="2 5" id="KW-0547">Nucleotide-binding</keyword>
<organism evidence="8 9">
    <name type="scientific">Eiseniibacteriota bacterium</name>
    <dbReference type="NCBI Taxonomy" id="2212470"/>
    <lineage>
        <taxon>Bacteria</taxon>
        <taxon>Candidatus Eiseniibacteriota</taxon>
    </lineage>
</organism>
<sequence length="663" mass="73513">MSVRYHSVGPYEVLSRLGSGGMADVLMAVDGRDGRTVALKIPKTEPGVREAEREGARLQMRLSEIDPRVPRVFEIEETAESEMYIAMEYVEGEDLSERIRRGPLDPREAARIATELCELLTAAQHCSPTGTRQGIVHGDLKPKNVRLEPSGGVRVLDFGIAKALSLTRPLTRNEFGSLPYSSPERIDTGNVDAHSDLWSVSVVLYEMLTGQQPFRGESTRRLEEHIRSRTLPPEMDASCPRALVAVLHKALAPALERRYPDAAALHADLTAFLEGRDTEAERECSVAARYEETRRTVGPEGEREGAGTRRTLEASGNGSSPAEAETRRTLPEGSAAAGAISPSPPAPPEGTAAQTAPRASGRRFRVSWKLVVLLAGVLLVANEAQVMSAATELKGALPGLPRGEADAVWKRYRQLRARSLLRVGSFGLGRDVRDWFVASADELIADYRSDTPVIRENGWRSAISLLGRAASIAPRDRAVKARLLYCRGQLARIDAQAAKDRRPADATRRFNEATHDFEEAARLGPRWIDPQLGLARTYVYGLEDPERARGALDRAEEDGYELGSRDMALLGDGYRLRAEKTWARIANLRDLPDEERYLKAVREDCEQALDQYKNIPAFGEVSRNIRRVRDLLDRVERREDERREDKLRKLGLGILAPLLGRSQ</sequence>
<evidence type="ECO:0000256" key="3">
    <source>
        <dbReference type="ARBA" id="ARBA00022777"/>
    </source>
</evidence>
<dbReference type="SUPFAM" id="SSF56112">
    <property type="entry name" value="Protein kinase-like (PK-like)"/>
    <property type="match status" value="1"/>
</dbReference>